<dbReference type="Proteomes" id="UP000823632">
    <property type="component" value="Unassembled WGS sequence"/>
</dbReference>
<sequence>MKVSIDRQKNGKAPSQVNFKGYDIEKSKAGDLVYTFNFPYDKDKYNGYVEICLLKKDNNGNYHIVDGLINKDIDVSNIEGETQKNIAAMALPLNDGKTTINLSKSYGIPVNTPFGYHFKLVPKNGNSPIYQIDSGDVIDFSQGVGYSHDVYNIITPNGTKGTEIGSQILLIPDSYNAMYTYDKDGKVIPNLKYMEAIKATKHFSNKMGGSLAGVEHDLDAGKFDNYTKIISTPLFTDDSLTPHNYWNKNCMQMAHSLGNIKNYQSLQKKLFAKGINWVSDGAFVNEGLEGVHFRHVLKWGEKSPYFNWFRASNLKDKPLILGVFPKNHEVIGFKVVNSPEIVTTDKNGVVTGVTKNKNYDSKQPTYIQIFDNRLVTADEAKDNSPLIKSYSKLDTGNTFDIVTHQDTLPPYSFEVDPDTLTKNMKTLATYNKDVKDSGKLTKDSYQAIRLLSRFENFTLDEKIEGGFDTWDANVDIAKINYVYSKENIKELHNIMNDDDRIEYNRLITKNNFMTQDYALTSAAYWTKMTNGILNLHVAQNLKNVDTKDAGKIMEQIKTNVVDKRVFPQKVMEAVDEDVINYILKKKYDLNEKSNEEYKNVIISGMMDLPLDSIELGDNIVSVLASPYMSKRATTADDLGISRFDLLQKDENSNLDDKFKKTYNETTELYEKQMYDFASEILAALNKKLPAQNQLNDGLNTSEYGKYVMSYITAEIAKFAIIKGLFPNAEVKIDETNGGVIYDYNKLKQTSLQELGINANSPVQEAELLLKRLKGSKFIKSGIPAISDKDKAILVDALYKMLEGTNTMSFKLAEVIVDRSKSGLDWRIDATKDIADVESLRNEQTDFEDTWGNIINFWSKFAKSVYKYNPNSYLVAEVTDEMTMYGKAGNKSPKYTYPKDVVMKFLRETGITSTANYSFFFTDIPALFGKNIEKGEDWGVDHTKVYTLLKDFLFSGPLHSIISSYTFGDNHDKPRLLHGLAMDMGLFYADLNKSLKADQVNTQDYKYKETAYKVTHGMFFPGDGVETYKILNYDFTRISPKAIAMGDAMGNAFGNALQTLTGGPEKKWERFISDEQQNMAYKALAAAVADLSKGIYDGNVFQAEAFGVRPFDIAIEMVVNQAVKYHGLKFSDNAKENAELIKRLKNTMFYEALAPAMTKVQGIMKTLVALPGAPTLFAGDDMGSTGYEQLTKNIYLQNRSTLHWEWLEEDSPEHLEFIQEHQKKLDEIMATRKRPELHPLNDGAPYLLNTIQVNNQDNKVNALLRQSTDGSMTISLFNMSGANHNFRQKNEPENYPVHIDAIELNRINQNDKYDSGLRCGLPLGTEFIDAKNPNDVYVVVNGNDPDHYKIVKKGGGTIYIDDNTKILYYVSPEFQKKKQRIEALRNAMSARAKLDKPQEGTYKNILDLRRKQKTAKQTAFSGRQTRRRELYNPQYNFRAANAYVQQKETEKGSKLSLISK</sequence>
<protein>
    <recommendedName>
        <fullName evidence="3">Glycosyl hydrolase family 13 catalytic domain-containing protein</fullName>
    </recommendedName>
</protein>
<evidence type="ECO:0008006" key="3">
    <source>
        <dbReference type="Google" id="ProtNLM"/>
    </source>
</evidence>
<dbReference type="InterPro" id="IPR017853">
    <property type="entry name" value="GH"/>
</dbReference>
<evidence type="ECO:0000313" key="2">
    <source>
        <dbReference type="Proteomes" id="UP000823632"/>
    </source>
</evidence>
<name>A0A9D9H0Q6_9BACT</name>
<dbReference type="SUPFAM" id="SSF51445">
    <property type="entry name" value="(Trans)glycosidases"/>
    <property type="match status" value="2"/>
</dbReference>
<reference evidence="1" key="1">
    <citation type="submission" date="2020-10" db="EMBL/GenBank/DDBJ databases">
        <authorList>
            <person name="Gilroy R."/>
        </authorList>
    </citation>
    <scope>NUCLEOTIDE SEQUENCE</scope>
    <source>
        <strain evidence="1">10192</strain>
    </source>
</reference>
<dbReference type="Gene3D" id="3.90.400.10">
    <property type="entry name" value="Oligo-1,6-glucosidase, Domain 2"/>
    <property type="match status" value="1"/>
</dbReference>
<dbReference type="PANTHER" id="PTHR10357">
    <property type="entry name" value="ALPHA-AMYLASE FAMILY MEMBER"/>
    <property type="match status" value="1"/>
</dbReference>
<organism evidence="1 2">
    <name type="scientific">Candidatus Scatousia excrementipullorum</name>
    <dbReference type="NCBI Taxonomy" id="2840936"/>
    <lineage>
        <taxon>Bacteria</taxon>
        <taxon>Candidatus Scatousia</taxon>
    </lineage>
</organism>
<comment type="caution">
    <text evidence="1">The sequence shown here is derived from an EMBL/GenBank/DDBJ whole genome shotgun (WGS) entry which is preliminary data.</text>
</comment>
<dbReference type="Gene3D" id="3.20.20.80">
    <property type="entry name" value="Glycosidases"/>
    <property type="match status" value="2"/>
</dbReference>
<accession>A0A9D9H0Q6</accession>
<proteinExistence type="predicted"/>
<dbReference type="EMBL" id="JADIND010000102">
    <property type="protein sequence ID" value="MBO8430703.1"/>
    <property type="molecule type" value="Genomic_DNA"/>
</dbReference>
<evidence type="ECO:0000313" key="1">
    <source>
        <dbReference type="EMBL" id="MBO8430703.1"/>
    </source>
</evidence>
<dbReference type="InterPro" id="IPR045857">
    <property type="entry name" value="O16G_dom_2"/>
</dbReference>
<gene>
    <name evidence="1" type="ORF">IAC76_04885</name>
</gene>
<reference evidence="1" key="2">
    <citation type="journal article" date="2021" name="PeerJ">
        <title>Extensive microbial diversity within the chicken gut microbiome revealed by metagenomics and culture.</title>
        <authorList>
            <person name="Gilroy R."/>
            <person name="Ravi A."/>
            <person name="Getino M."/>
            <person name="Pursley I."/>
            <person name="Horton D.L."/>
            <person name="Alikhan N.F."/>
            <person name="Baker D."/>
            <person name="Gharbi K."/>
            <person name="Hall N."/>
            <person name="Watson M."/>
            <person name="Adriaenssens E.M."/>
            <person name="Foster-Nyarko E."/>
            <person name="Jarju S."/>
            <person name="Secka A."/>
            <person name="Antonio M."/>
            <person name="Oren A."/>
            <person name="Chaudhuri R.R."/>
            <person name="La Ragione R."/>
            <person name="Hildebrand F."/>
            <person name="Pallen M.J."/>
        </authorList>
    </citation>
    <scope>NUCLEOTIDE SEQUENCE</scope>
    <source>
        <strain evidence="1">10192</strain>
    </source>
</reference>